<dbReference type="AlphaFoldDB" id="A0ABD3TN45"/>
<dbReference type="Pfam" id="PF00837">
    <property type="entry name" value="T4_deiodinase"/>
    <property type="match status" value="1"/>
</dbReference>
<dbReference type="InterPro" id="IPR000643">
    <property type="entry name" value="Iodothyronine_deiodinase"/>
</dbReference>
<keyword evidence="2" id="KW-1185">Reference proteome</keyword>
<sequence>MDDKVYLKCYYACLATIFAVKELVSSTLISVVLRTYQKFSMVKKTIDYFGVLDDMPVWSRNVTIPIGWKTFTYAWGMYYEARSIGIKQGQIAPNPLVVSLIENDDVSKRLLDYVNQSRPLVISFGSCT</sequence>
<evidence type="ECO:0008006" key="3">
    <source>
        <dbReference type="Google" id="ProtNLM"/>
    </source>
</evidence>
<proteinExistence type="predicted"/>
<name>A0ABD3TN45_SINWO</name>
<comment type="caution">
    <text evidence="1">The sequence shown here is derived from an EMBL/GenBank/DDBJ whole genome shotgun (WGS) entry which is preliminary data.</text>
</comment>
<accession>A0ABD3TN45</accession>
<dbReference type="EMBL" id="JBJQND010000018">
    <property type="protein sequence ID" value="KAL3837498.1"/>
    <property type="molecule type" value="Genomic_DNA"/>
</dbReference>
<dbReference type="Proteomes" id="UP001634394">
    <property type="component" value="Unassembled WGS sequence"/>
</dbReference>
<protein>
    <recommendedName>
        <fullName evidence="3">Iodothyronine deiodinase</fullName>
    </recommendedName>
</protein>
<evidence type="ECO:0000313" key="2">
    <source>
        <dbReference type="Proteomes" id="UP001634394"/>
    </source>
</evidence>
<organism evidence="1 2">
    <name type="scientific">Sinanodonta woodiana</name>
    <name type="common">Chinese pond mussel</name>
    <name type="synonym">Anodonta woodiana</name>
    <dbReference type="NCBI Taxonomy" id="1069815"/>
    <lineage>
        <taxon>Eukaryota</taxon>
        <taxon>Metazoa</taxon>
        <taxon>Spiralia</taxon>
        <taxon>Lophotrochozoa</taxon>
        <taxon>Mollusca</taxon>
        <taxon>Bivalvia</taxon>
        <taxon>Autobranchia</taxon>
        <taxon>Heteroconchia</taxon>
        <taxon>Palaeoheterodonta</taxon>
        <taxon>Unionida</taxon>
        <taxon>Unionoidea</taxon>
        <taxon>Unionidae</taxon>
        <taxon>Unioninae</taxon>
        <taxon>Sinanodonta</taxon>
    </lineage>
</organism>
<evidence type="ECO:0000313" key="1">
    <source>
        <dbReference type="EMBL" id="KAL3837498.1"/>
    </source>
</evidence>
<reference evidence="1 2" key="1">
    <citation type="submission" date="2024-11" db="EMBL/GenBank/DDBJ databases">
        <title>Chromosome-level genome assembly of the freshwater bivalve Anodonta woodiana.</title>
        <authorList>
            <person name="Chen X."/>
        </authorList>
    </citation>
    <scope>NUCLEOTIDE SEQUENCE [LARGE SCALE GENOMIC DNA]</scope>
    <source>
        <strain evidence="1">MN2024</strain>
        <tissue evidence="1">Gills</tissue>
    </source>
</reference>
<gene>
    <name evidence="1" type="ORF">ACJMK2_022850</name>
</gene>